<reference evidence="5" key="1">
    <citation type="submission" date="2020-01" db="EMBL/GenBank/DDBJ databases">
        <title>First Reported Case and Whole Genome of Weissella confusa in an Equid.</title>
        <authorList>
            <person name="Little S.V."/>
            <person name="Lawhon S.D."/>
        </authorList>
    </citation>
    <scope>NUCLEOTIDE SEQUENCE</scope>
    <source>
        <strain evidence="5">718955</strain>
    </source>
</reference>
<comment type="caution">
    <text evidence="2">The sequence shown here is derived from an EMBL/GenBank/DDBJ whole genome shotgun (WGS) entry which is preliminary data.</text>
</comment>
<evidence type="ECO:0000313" key="4">
    <source>
        <dbReference type="EMBL" id="MBJ7637820.1"/>
    </source>
</evidence>
<dbReference type="Proteomes" id="UP000719917">
    <property type="component" value="Unassembled WGS sequence"/>
</dbReference>
<evidence type="ECO:0000256" key="1">
    <source>
        <dbReference type="SAM" id="Phobius"/>
    </source>
</evidence>
<evidence type="ECO:0000313" key="3">
    <source>
        <dbReference type="EMBL" id="MBJ7631772.1"/>
    </source>
</evidence>
<sequence length="63" mass="6571">MKFAQQASLAIAGTVSGLWLMAEEGLAATTATTMAPSSTETVEVIAGLLMTSLAVMIYVYKTK</sequence>
<feature type="transmembrane region" description="Helical" evidence="1">
    <location>
        <begin position="43"/>
        <end position="60"/>
    </location>
</feature>
<evidence type="ECO:0000313" key="2">
    <source>
        <dbReference type="EMBL" id="MBC6499458.1"/>
    </source>
</evidence>
<dbReference type="EMBL" id="JACSZT010000009">
    <property type="protein sequence ID" value="MBC6499458.1"/>
    <property type="molecule type" value="Genomic_DNA"/>
</dbReference>
<dbReference type="Proteomes" id="UP000650485">
    <property type="component" value="Unassembled WGS sequence"/>
</dbReference>
<keyword evidence="1" id="KW-0472">Membrane</keyword>
<dbReference type="EMBL" id="JAAAMQ010000030">
    <property type="protein sequence ID" value="NBA12479.1"/>
    <property type="molecule type" value="Genomic_DNA"/>
</dbReference>
<dbReference type="RefSeq" id="WP_003610714.1">
    <property type="nucleotide sequence ID" value="NZ_ALXH01000004.1"/>
</dbReference>
<organism evidence="2 6">
    <name type="scientific">Weissella confusa</name>
    <name type="common">Lactobacillus confusus</name>
    <dbReference type="NCBI Taxonomy" id="1583"/>
    <lineage>
        <taxon>Bacteria</taxon>
        <taxon>Bacillati</taxon>
        <taxon>Bacillota</taxon>
        <taxon>Bacilli</taxon>
        <taxon>Lactobacillales</taxon>
        <taxon>Lactobacillaceae</taxon>
        <taxon>Weissella</taxon>
    </lineage>
</organism>
<evidence type="ECO:0000313" key="5">
    <source>
        <dbReference type="EMBL" id="NBA12479.1"/>
    </source>
</evidence>
<dbReference type="Proteomes" id="UP000808038">
    <property type="component" value="Unassembled WGS sequence"/>
</dbReference>
<evidence type="ECO:0000313" key="6">
    <source>
        <dbReference type="Proteomes" id="UP000650485"/>
    </source>
</evidence>
<proteinExistence type="predicted"/>
<reference evidence="2" key="3">
    <citation type="submission" date="2020-08" db="EMBL/GenBank/DDBJ databases">
        <title>Complete genome sequence of Weissella confusa strain FS54 provides insights into metabolic potential.</title>
        <authorList>
            <person name="Fhoula I."/>
            <person name="Najjari A."/>
            <person name="Lekired A."/>
            <person name="Bessrour-Aouam N."/>
            <person name="Jaballah S."/>
            <person name="Klibi N."/>
            <person name="Ouzari H.-I."/>
        </authorList>
    </citation>
    <scope>NUCLEOTIDE SEQUENCE</scope>
    <source>
        <strain evidence="2">FS54</strain>
    </source>
</reference>
<keyword evidence="1" id="KW-1133">Transmembrane helix</keyword>
<accession>A0A0R2F5Y2</accession>
<protein>
    <submittedName>
        <fullName evidence="2">Uncharacterized protein</fullName>
    </submittedName>
</protein>
<dbReference type="EMBL" id="JAAOCP010000001">
    <property type="protein sequence ID" value="MBJ7637820.1"/>
    <property type="molecule type" value="Genomic_DNA"/>
</dbReference>
<evidence type="ECO:0000313" key="7">
    <source>
        <dbReference type="Proteomes" id="UP000728106"/>
    </source>
</evidence>
<reference evidence="3" key="2">
    <citation type="submission" date="2020-02" db="EMBL/GenBank/DDBJ databases">
        <authorList>
            <person name="Fontana A."/>
            <person name="Patrone V."/>
            <person name="Morelli L."/>
        </authorList>
    </citation>
    <scope>NUCLEOTIDE SEQUENCE</scope>
    <source>
        <strain evidence="3">CCUG 30943</strain>
        <strain evidence="4">CCUG 43002</strain>
    </source>
</reference>
<dbReference type="AlphaFoldDB" id="A0A0R2F5Y2"/>
<gene>
    <name evidence="5" type="ORF">GTU77_09735</name>
    <name evidence="2" type="ORF">H7R52_14420</name>
    <name evidence="4" type="ORF">HAU20_00065</name>
    <name evidence="3" type="ORF">HAU43_01415</name>
</gene>
<reference evidence="3 7" key="4">
    <citation type="journal article" date="2021" name="Int. J. Food Microbiol.">
        <title>Safety demonstration of a microbial species for use in the food chain: Weissella confusa.</title>
        <authorList>
            <person name="Bourdichon F."/>
            <person name="Patrone V."/>
            <person name="Fontana A."/>
            <person name="Milani G."/>
            <person name="Morelli L."/>
        </authorList>
    </citation>
    <scope>NUCLEOTIDE SEQUENCE [LARGE SCALE GENOMIC DNA]</scope>
    <source>
        <strain evidence="3">CCUG 30943</strain>
        <strain evidence="4 7">CCUG 43002</strain>
    </source>
</reference>
<dbReference type="GeneID" id="57978628"/>
<dbReference type="EMBL" id="JAAOCX010000001">
    <property type="protein sequence ID" value="MBJ7631772.1"/>
    <property type="molecule type" value="Genomic_DNA"/>
</dbReference>
<dbReference type="OrthoDB" id="9810293at2"/>
<dbReference type="Proteomes" id="UP000728106">
    <property type="component" value="Unassembled WGS sequence"/>
</dbReference>
<keyword evidence="1" id="KW-0812">Transmembrane</keyword>
<name>A0A0R2F5Y2_WEICO</name>
<keyword evidence="7" id="KW-1185">Reference proteome</keyword>